<sequence length="46" mass="5409">MIAKILNKKTINPAEKKLDKLVEKGMKKAVTQYKRVFERLAEYDKV</sequence>
<accession>A0A0H4T2L8</accession>
<reference evidence="1" key="1">
    <citation type="journal article" date="2015" name="ISME J.">
        <title>Aquifer environment selects for microbial species cohorts in sediment and groundwater.</title>
        <authorList>
            <person name="Hug L.A."/>
            <person name="Thomas B.C."/>
            <person name="Brown C.T."/>
            <person name="Frischkorn K.R."/>
            <person name="Williams K.H."/>
            <person name="Tringe S.G."/>
            <person name="Banfield J.F."/>
        </authorList>
    </citation>
    <scope>NUCLEOTIDE SEQUENCE</scope>
</reference>
<evidence type="ECO:0000313" key="1">
    <source>
        <dbReference type="EMBL" id="AKQ01868.1"/>
    </source>
</evidence>
<organism evidence="1">
    <name type="scientific">uncultured Parcubacteria bacterium Rifle_16ft_4_minimus_2958</name>
    <dbReference type="NCBI Taxonomy" id="1665137"/>
    <lineage>
        <taxon>Bacteria</taxon>
        <taxon>Candidatus Parcubacteria</taxon>
        <taxon>environmental samples</taxon>
    </lineage>
</organism>
<protein>
    <submittedName>
        <fullName evidence="1">Uncharacterized protein</fullName>
    </submittedName>
</protein>
<dbReference type="EMBL" id="KT006981">
    <property type="protein sequence ID" value="AKQ01868.1"/>
    <property type="molecule type" value="Genomic_DNA"/>
</dbReference>
<proteinExistence type="predicted"/>
<name>A0A0H4T2L8_9BACT</name>
<dbReference type="AlphaFoldDB" id="A0A0H4T2L8"/>